<accession>A0AAE0T2Z9</accession>
<reference evidence="2" key="1">
    <citation type="journal article" date="2021" name="Genome Biol. Evol.">
        <title>A High-Quality Reference Genome for a Parasitic Bivalve with Doubly Uniparental Inheritance (Bivalvia: Unionida).</title>
        <authorList>
            <person name="Smith C.H."/>
        </authorList>
    </citation>
    <scope>NUCLEOTIDE SEQUENCE</scope>
    <source>
        <strain evidence="2">CHS0354</strain>
    </source>
</reference>
<evidence type="ECO:0000313" key="3">
    <source>
        <dbReference type="Proteomes" id="UP001195483"/>
    </source>
</evidence>
<name>A0AAE0T2Z9_9BIVA</name>
<dbReference type="AlphaFoldDB" id="A0AAE0T2Z9"/>
<sequence>MSTLSAKVEDFILKPTQEGLASEAEKAARRYVLKYLYYTTRLLAEKTTTSQQKQAKDKEGNMTSSIVGRSKTLHRTGTAEGCGVCPTCQLGTNRYNAKVKRAVRESVQESVGFDQFEQVF</sequence>
<proteinExistence type="predicted"/>
<evidence type="ECO:0000256" key="1">
    <source>
        <dbReference type="SAM" id="MobiDB-lite"/>
    </source>
</evidence>
<keyword evidence="3" id="KW-1185">Reference proteome</keyword>
<feature type="region of interest" description="Disordered" evidence="1">
    <location>
        <begin position="48"/>
        <end position="69"/>
    </location>
</feature>
<reference evidence="2" key="2">
    <citation type="journal article" date="2021" name="Genome Biol. Evol.">
        <title>Developing a high-quality reference genome for a parasitic bivalve with doubly uniparental inheritance (Bivalvia: Unionida).</title>
        <authorList>
            <person name="Smith C.H."/>
        </authorList>
    </citation>
    <scope>NUCLEOTIDE SEQUENCE</scope>
    <source>
        <strain evidence="2">CHS0354</strain>
        <tissue evidence="2">Mantle</tissue>
    </source>
</reference>
<evidence type="ECO:0000313" key="2">
    <source>
        <dbReference type="EMBL" id="KAK3602568.1"/>
    </source>
</evidence>
<protein>
    <submittedName>
        <fullName evidence="2">Uncharacterized protein</fullName>
    </submittedName>
</protein>
<dbReference type="Proteomes" id="UP001195483">
    <property type="component" value="Unassembled WGS sequence"/>
</dbReference>
<comment type="caution">
    <text evidence="2">The sequence shown here is derived from an EMBL/GenBank/DDBJ whole genome shotgun (WGS) entry which is preliminary data.</text>
</comment>
<dbReference type="EMBL" id="JAEAOA010001258">
    <property type="protein sequence ID" value="KAK3602568.1"/>
    <property type="molecule type" value="Genomic_DNA"/>
</dbReference>
<gene>
    <name evidence="2" type="ORF">CHS0354_020628</name>
</gene>
<reference evidence="2" key="3">
    <citation type="submission" date="2023-05" db="EMBL/GenBank/DDBJ databases">
        <authorList>
            <person name="Smith C.H."/>
        </authorList>
    </citation>
    <scope>NUCLEOTIDE SEQUENCE</scope>
    <source>
        <strain evidence="2">CHS0354</strain>
        <tissue evidence="2">Mantle</tissue>
    </source>
</reference>
<organism evidence="2 3">
    <name type="scientific">Potamilus streckersoni</name>
    <dbReference type="NCBI Taxonomy" id="2493646"/>
    <lineage>
        <taxon>Eukaryota</taxon>
        <taxon>Metazoa</taxon>
        <taxon>Spiralia</taxon>
        <taxon>Lophotrochozoa</taxon>
        <taxon>Mollusca</taxon>
        <taxon>Bivalvia</taxon>
        <taxon>Autobranchia</taxon>
        <taxon>Heteroconchia</taxon>
        <taxon>Palaeoheterodonta</taxon>
        <taxon>Unionida</taxon>
        <taxon>Unionoidea</taxon>
        <taxon>Unionidae</taxon>
        <taxon>Ambleminae</taxon>
        <taxon>Lampsilini</taxon>
        <taxon>Potamilus</taxon>
    </lineage>
</organism>